<reference evidence="1" key="1">
    <citation type="submission" date="2023-07" db="EMBL/GenBank/DDBJ databases">
        <title>Black Yeasts Isolated from many extreme environments.</title>
        <authorList>
            <person name="Coleine C."/>
            <person name="Stajich J.E."/>
            <person name="Selbmann L."/>
        </authorList>
    </citation>
    <scope>NUCLEOTIDE SEQUENCE</scope>
    <source>
        <strain evidence="1">CCFEE 5714</strain>
    </source>
</reference>
<dbReference type="Proteomes" id="UP001281147">
    <property type="component" value="Unassembled WGS sequence"/>
</dbReference>
<comment type="caution">
    <text evidence="1">The sequence shown here is derived from an EMBL/GenBank/DDBJ whole genome shotgun (WGS) entry which is preliminary data.</text>
</comment>
<sequence length="233" mass="27596">MRSFFVDKTTWAAVAFDCSGRGYVSSFQRSIITLRQQFLDLNSPDPYRSHHIINNTRYMEDFRHYYDLENFKRYYDLEDFKHHFDMEDFKRHYDLLIEQLDSHCQKHPQPDPTVDMVAGEENIIDKALTLARNRRLEQQLFHRKRKCSLSLLLAKLSAPICCSGWELRVREFLLSRGYEEELLKSIKYAEYLARLDDDQIMASPDEIMEVAKKLVAVCRAVEEVKGSQRDQGK</sequence>
<gene>
    <name evidence="1" type="ORF">LTR37_019456</name>
</gene>
<keyword evidence="2" id="KW-1185">Reference proteome</keyword>
<dbReference type="EMBL" id="JAUTXU010000301">
    <property type="protein sequence ID" value="KAK3686823.1"/>
    <property type="molecule type" value="Genomic_DNA"/>
</dbReference>
<evidence type="ECO:0000313" key="1">
    <source>
        <dbReference type="EMBL" id="KAK3686823.1"/>
    </source>
</evidence>
<evidence type="ECO:0000313" key="2">
    <source>
        <dbReference type="Proteomes" id="UP001281147"/>
    </source>
</evidence>
<organism evidence="1 2">
    <name type="scientific">Vermiconidia calcicola</name>
    <dbReference type="NCBI Taxonomy" id="1690605"/>
    <lineage>
        <taxon>Eukaryota</taxon>
        <taxon>Fungi</taxon>
        <taxon>Dikarya</taxon>
        <taxon>Ascomycota</taxon>
        <taxon>Pezizomycotina</taxon>
        <taxon>Dothideomycetes</taxon>
        <taxon>Dothideomycetidae</taxon>
        <taxon>Mycosphaerellales</taxon>
        <taxon>Extremaceae</taxon>
        <taxon>Vermiconidia</taxon>
    </lineage>
</organism>
<proteinExistence type="predicted"/>
<name>A0ACC3MFM8_9PEZI</name>
<accession>A0ACC3MFM8</accession>
<protein>
    <submittedName>
        <fullName evidence="1">Uncharacterized protein</fullName>
    </submittedName>
</protein>